<organism evidence="1 2">
    <name type="scientific">Arthrobacter crystallopoietes BAB-32</name>
    <dbReference type="NCBI Taxonomy" id="1246476"/>
    <lineage>
        <taxon>Bacteria</taxon>
        <taxon>Bacillati</taxon>
        <taxon>Actinomycetota</taxon>
        <taxon>Actinomycetes</taxon>
        <taxon>Micrococcales</taxon>
        <taxon>Micrococcaceae</taxon>
        <taxon>Crystallibacter</taxon>
    </lineage>
</organism>
<protein>
    <submittedName>
        <fullName evidence="1">Uncharacterized protein</fullName>
    </submittedName>
</protein>
<proteinExistence type="predicted"/>
<accession>N1UXF5</accession>
<sequence>MTAQLYQGLGDVGFTIPAQGVTYWVGEAMQGTDFQDLAETPEATAGTTATAARNAVHLAAALKASPYPAG</sequence>
<evidence type="ECO:0000313" key="1">
    <source>
        <dbReference type="EMBL" id="EMY32444.1"/>
    </source>
</evidence>
<dbReference type="Proteomes" id="UP000010729">
    <property type="component" value="Unassembled WGS sequence"/>
</dbReference>
<comment type="caution">
    <text evidence="1">The sequence shown here is derived from an EMBL/GenBank/DDBJ whole genome shotgun (WGS) entry which is preliminary data.</text>
</comment>
<gene>
    <name evidence="1" type="ORF">D477_020088</name>
</gene>
<dbReference type="EMBL" id="ANPE02000272">
    <property type="protein sequence ID" value="EMY32444.1"/>
    <property type="molecule type" value="Genomic_DNA"/>
</dbReference>
<evidence type="ECO:0000313" key="2">
    <source>
        <dbReference type="Proteomes" id="UP000010729"/>
    </source>
</evidence>
<keyword evidence="2" id="KW-1185">Reference proteome</keyword>
<name>N1UXF5_9MICC</name>
<reference evidence="1 2" key="1">
    <citation type="journal article" date="2013" name="Genome Announc.">
        <title>Draft Genome Sequence of Arthrobacter crystallopoietes Strain BAB-32, Revealing Genes for Bioremediation.</title>
        <authorList>
            <person name="Joshi M.N."/>
            <person name="Pandit A.S."/>
            <person name="Sharma A."/>
            <person name="Pandya R.V."/>
            <person name="Desai S.M."/>
            <person name="Saxena A.K."/>
            <person name="Bagatharia S.B."/>
        </authorList>
    </citation>
    <scope>NUCLEOTIDE SEQUENCE [LARGE SCALE GENOMIC DNA]</scope>
    <source>
        <strain evidence="1 2">BAB-32</strain>
    </source>
</reference>
<dbReference type="AlphaFoldDB" id="N1UXF5"/>